<dbReference type="EMBL" id="JAVDSD010000017">
    <property type="protein sequence ID" value="MDR6610106.1"/>
    <property type="molecule type" value="Genomic_DNA"/>
</dbReference>
<proteinExistence type="predicted"/>
<gene>
    <name evidence="1" type="ORF">J2X87_005212</name>
</gene>
<protein>
    <submittedName>
        <fullName evidence="1">Type VI secretion system secreted protein VgrG</fullName>
    </submittedName>
</protein>
<keyword evidence="2" id="KW-1185">Reference proteome</keyword>
<name>A0ACC6JUS2_9PSED</name>
<comment type="caution">
    <text evidence="1">The sequence shown here is derived from an EMBL/GenBank/DDBJ whole genome shotgun (WGS) entry which is preliminary data.</text>
</comment>
<evidence type="ECO:0000313" key="2">
    <source>
        <dbReference type="Proteomes" id="UP001259420"/>
    </source>
</evidence>
<accession>A0ACC6JUS2</accession>
<sequence length="1146" mass="128758">MFDANANARFNLTIDHFEQTLQVLSFTGDECISQPYAFDLDLVSDRPVPDLESLLHRQAYLSFSDNGQGIHGQIQRIEQSAHGWRLSRYRMTLRPQLSYLAHRINQRIFQQLTVPQIITQLLKEHGILGDRCQFQLGRDYPKREYCVQYKESDLRFIQRLCHEEGLHYHFRHSRDRHVLVFGDDQTVFPRLEQPVPYHPAGGMVAEGPVINRFALCFEARTSRTARRDYDFEKSGIRLESEHRPPVEKAQPDLEDYQFPGDFKQGERGTILARHALERHRVDYCQVEGDSDQPSLVSGHFLTMSEHPCPEWNDLWLLNRIHHRGWQPQVLEEHAGHDAIKPPDGFTQGYRNTFWVTPWDVCYRSKEVYEKPVLGSQTAVVTGPKGEEIYCDRHGRVKVQFHWDREGSHDDKSSCWLRVASSSAGDRHGSVTLPRVGMEVRVSFLHGDPDQPVISGCFANSAHPTPYELPEHKTRSVFRSRSSPGGRGFNELHLEDRAGQELIYLRAQRDMEHKVEHDSRLEVGNERRETIKGDSISVLGAEEHRTVNGDRKVRLDAGDYLHIGESSHTRVEQTLILDAQNIHIKAGANITLEAGASLTLKDGNHHFVIGPGGLFSSTEVVVGGAPVTGAAVRTLMPGLLPGLLAPTVPPVDECPAPLTSQDELEEEEEEVEIEGITLRIGVFFDGTGNNRANSEKVAGCYARDVGLEDQAEDIRQFCAYHGYDGKGGAPDNSYGNDSSNVARLYELYNDDRDQQLESEAVMASIPVYLDGIGTSSGEADSLYSQATGVGAQGVLARVKEGPALILEGIRRFERLNPNRKVGRIEFDIFGFSRGAAAARHFANEALKGPQTPLATLLPADSSLFVEDFAWRTNTDVGINFIGLFDTVAGVADIGAGDLSVHDANNPGINLYLAPTLAKKIVHLVASDERRHNFSLNSAGKADIKLPGAHSDLGGGYLPRATEKVLLSKPRRSEVGLHVQATQTASYFTTQTQLEQIHGLTWYSLPLRIRTWQREYATRGKDKYEWKHVYTSVSCEREVRNDLALVYLRIMRELAARHGVPFGLIDEEDQKYVLPDELRPIAKKLNDYALGESPVIGLNPQEYVLLHQRYIHLSAHWNAFKGFNSSDLNIVFINRPTDNHERVVHPNA</sequence>
<dbReference type="Proteomes" id="UP001259420">
    <property type="component" value="Unassembled WGS sequence"/>
</dbReference>
<organism evidence="1 2">
    <name type="scientific">Pseudomonas synxantha</name>
    <dbReference type="NCBI Taxonomy" id="47883"/>
    <lineage>
        <taxon>Bacteria</taxon>
        <taxon>Pseudomonadati</taxon>
        <taxon>Pseudomonadota</taxon>
        <taxon>Gammaproteobacteria</taxon>
        <taxon>Pseudomonadales</taxon>
        <taxon>Pseudomonadaceae</taxon>
        <taxon>Pseudomonas</taxon>
    </lineage>
</organism>
<reference evidence="1" key="1">
    <citation type="submission" date="2023-07" db="EMBL/GenBank/DDBJ databases">
        <title>Sorghum-associated microbial communities from plants grown in Nebraska, USA.</title>
        <authorList>
            <person name="Schachtman D."/>
        </authorList>
    </citation>
    <scope>NUCLEOTIDE SEQUENCE</scope>
    <source>
        <strain evidence="1">BE46</strain>
    </source>
</reference>
<evidence type="ECO:0000313" key="1">
    <source>
        <dbReference type="EMBL" id="MDR6610106.1"/>
    </source>
</evidence>